<feature type="transmembrane region" description="Helical" evidence="4">
    <location>
        <begin position="12"/>
        <end position="31"/>
    </location>
</feature>
<sequence>MFKRPIFQEVVYWGTFFFAAVIVGYLLVALVKLSSEEESAFQSATNYRDRVQLVTVLTSEGSFTIAFMRSQAPLTVKNFVKLAQSGFYDNTEFYNFRDGVFVENVESGGTATPRLEGANTRVGEIFEEWVEDVKIARGLVAMPARGESLVDSRQLLFFIEDDPATRGEGYAVFGRVIEGMDVVERIRRITPKTANTASTAPASLESIVVD</sequence>
<keyword evidence="4" id="KW-0812">Transmembrane</keyword>
<dbReference type="AlphaFoldDB" id="A0A1G2DD47"/>
<dbReference type="EC" id="5.2.1.8" evidence="3"/>
<dbReference type="SUPFAM" id="SSF50891">
    <property type="entry name" value="Cyclophilin-like"/>
    <property type="match status" value="1"/>
</dbReference>
<evidence type="ECO:0000313" key="7">
    <source>
        <dbReference type="Proteomes" id="UP000177996"/>
    </source>
</evidence>
<comment type="function">
    <text evidence="3">PPIases accelerate the folding of proteins. It catalyzes the cis-trans isomerization of proline imidic peptide bonds in oligopeptides.</text>
</comment>
<dbReference type="Pfam" id="PF00160">
    <property type="entry name" value="Pro_isomerase"/>
    <property type="match status" value="1"/>
</dbReference>
<proteinExistence type="inferred from homology"/>
<dbReference type="InterPro" id="IPR044665">
    <property type="entry name" value="E_coli_cyclophilin_A-like"/>
</dbReference>
<evidence type="ECO:0000256" key="2">
    <source>
        <dbReference type="ARBA" id="ARBA00023235"/>
    </source>
</evidence>
<dbReference type="GO" id="GO:0003755">
    <property type="term" value="F:peptidyl-prolyl cis-trans isomerase activity"/>
    <property type="evidence" value="ECO:0007669"/>
    <property type="project" value="UniProtKB-UniRule"/>
</dbReference>
<comment type="catalytic activity">
    <reaction evidence="3">
        <text>[protein]-peptidylproline (omega=180) = [protein]-peptidylproline (omega=0)</text>
        <dbReference type="Rhea" id="RHEA:16237"/>
        <dbReference type="Rhea" id="RHEA-COMP:10747"/>
        <dbReference type="Rhea" id="RHEA-COMP:10748"/>
        <dbReference type="ChEBI" id="CHEBI:83833"/>
        <dbReference type="ChEBI" id="CHEBI:83834"/>
        <dbReference type="EC" id="5.2.1.8"/>
    </reaction>
</comment>
<dbReference type="STRING" id="1798661.A3D65_01595"/>
<comment type="caution">
    <text evidence="6">The sequence shown here is derived from an EMBL/GenBank/DDBJ whole genome shotgun (WGS) entry which is preliminary data.</text>
</comment>
<evidence type="ECO:0000256" key="4">
    <source>
        <dbReference type="SAM" id="Phobius"/>
    </source>
</evidence>
<evidence type="ECO:0000256" key="3">
    <source>
        <dbReference type="RuleBase" id="RU363019"/>
    </source>
</evidence>
<dbReference type="Proteomes" id="UP000177996">
    <property type="component" value="Unassembled WGS sequence"/>
</dbReference>
<feature type="domain" description="PPIase cyclophilin-type" evidence="5">
    <location>
        <begin position="50"/>
        <end position="210"/>
    </location>
</feature>
<gene>
    <name evidence="6" type="ORF">A3D65_01595</name>
</gene>
<reference evidence="6 7" key="1">
    <citation type="journal article" date="2016" name="Nat. Commun.">
        <title>Thousands of microbial genomes shed light on interconnected biogeochemical processes in an aquifer system.</title>
        <authorList>
            <person name="Anantharaman K."/>
            <person name="Brown C.T."/>
            <person name="Hug L.A."/>
            <person name="Sharon I."/>
            <person name="Castelle C.J."/>
            <person name="Probst A.J."/>
            <person name="Thomas B.C."/>
            <person name="Singh A."/>
            <person name="Wilkins M.J."/>
            <person name="Karaoz U."/>
            <person name="Brodie E.L."/>
            <person name="Williams K.H."/>
            <person name="Hubbard S.S."/>
            <person name="Banfield J.F."/>
        </authorList>
    </citation>
    <scope>NUCLEOTIDE SEQUENCE [LARGE SCALE GENOMIC DNA]</scope>
</reference>
<dbReference type="PANTHER" id="PTHR43246">
    <property type="entry name" value="PEPTIDYL-PROLYL CIS-TRANS ISOMERASE CYP38, CHLOROPLASTIC"/>
    <property type="match status" value="1"/>
</dbReference>
<evidence type="ECO:0000259" key="5">
    <source>
        <dbReference type="PROSITE" id="PS50072"/>
    </source>
</evidence>
<keyword evidence="1 3" id="KW-0697">Rotamase</keyword>
<dbReference type="InterPro" id="IPR002130">
    <property type="entry name" value="Cyclophilin-type_PPIase_dom"/>
</dbReference>
<dbReference type="PRINTS" id="PR00153">
    <property type="entry name" value="CSAPPISMRASE"/>
</dbReference>
<keyword evidence="2 3" id="KW-0413">Isomerase</keyword>
<evidence type="ECO:0000313" key="6">
    <source>
        <dbReference type="EMBL" id="OGZ10718.1"/>
    </source>
</evidence>
<accession>A0A1G2DD47</accession>
<keyword evidence="4" id="KW-1133">Transmembrane helix</keyword>
<dbReference type="PROSITE" id="PS50072">
    <property type="entry name" value="CSA_PPIASE_2"/>
    <property type="match status" value="1"/>
</dbReference>
<organism evidence="6 7">
    <name type="scientific">Candidatus Lloydbacteria bacterium RIFCSPHIGHO2_02_FULL_50_13</name>
    <dbReference type="NCBI Taxonomy" id="1798661"/>
    <lineage>
        <taxon>Bacteria</taxon>
        <taxon>Candidatus Lloydiibacteriota</taxon>
    </lineage>
</organism>
<dbReference type="Gene3D" id="2.40.100.10">
    <property type="entry name" value="Cyclophilin-like"/>
    <property type="match status" value="1"/>
</dbReference>
<protein>
    <recommendedName>
        <fullName evidence="3">Peptidyl-prolyl cis-trans isomerase</fullName>
        <shortName evidence="3">PPIase</shortName>
        <ecNumber evidence="3">5.2.1.8</ecNumber>
    </recommendedName>
</protein>
<keyword evidence="4" id="KW-0472">Membrane</keyword>
<name>A0A1G2DD47_9BACT</name>
<comment type="similarity">
    <text evidence="3">Belongs to the cyclophilin-type PPIase family.</text>
</comment>
<dbReference type="InterPro" id="IPR029000">
    <property type="entry name" value="Cyclophilin-like_dom_sf"/>
</dbReference>
<evidence type="ECO:0000256" key="1">
    <source>
        <dbReference type="ARBA" id="ARBA00023110"/>
    </source>
</evidence>
<dbReference type="EMBL" id="MHLL01000003">
    <property type="protein sequence ID" value="OGZ10718.1"/>
    <property type="molecule type" value="Genomic_DNA"/>
</dbReference>